<dbReference type="CDD" id="cd00326">
    <property type="entry name" value="alpha_CA"/>
    <property type="match status" value="1"/>
</dbReference>
<dbReference type="InterPro" id="IPR023561">
    <property type="entry name" value="Carbonic_anhydrase_a-class"/>
</dbReference>
<name>A0AAV4QHQ4_CAEEX</name>
<comment type="function">
    <text evidence="8">Reversible hydration of carbon dioxide.</text>
</comment>
<dbReference type="Gene3D" id="3.10.200.10">
    <property type="entry name" value="Alpha carbonic anhydrase"/>
    <property type="match status" value="1"/>
</dbReference>
<dbReference type="AlphaFoldDB" id="A0AAV4QHQ4"/>
<dbReference type="Pfam" id="PF00194">
    <property type="entry name" value="Carb_anhydrase"/>
    <property type="match status" value="1"/>
</dbReference>
<dbReference type="PROSITE" id="PS00162">
    <property type="entry name" value="ALPHA_CA_1"/>
    <property type="match status" value="1"/>
</dbReference>
<dbReference type="PANTHER" id="PTHR18952">
    <property type="entry name" value="CARBONIC ANHYDRASE"/>
    <property type="match status" value="1"/>
</dbReference>
<proteinExistence type="inferred from homology"/>
<evidence type="ECO:0000256" key="5">
    <source>
        <dbReference type="ARBA" id="ARBA00022833"/>
    </source>
</evidence>
<dbReference type="InterPro" id="IPR001148">
    <property type="entry name" value="CA_dom"/>
</dbReference>
<evidence type="ECO:0000313" key="11">
    <source>
        <dbReference type="Proteomes" id="UP001054945"/>
    </source>
</evidence>
<keyword evidence="6 8" id="KW-0456">Lyase</keyword>
<comment type="cofactor">
    <cofactor evidence="1 8">
        <name>Zn(2+)</name>
        <dbReference type="ChEBI" id="CHEBI:29105"/>
    </cofactor>
</comment>
<gene>
    <name evidence="10" type="primary">ca2</name>
    <name evidence="10" type="ORF">CEXT_559761</name>
</gene>
<dbReference type="InterPro" id="IPR036398">
    <property type="entry name" value="CA_dom_sf"/>
</dbReference>
<comment type="catalytic activity">
    <reaction evidence="7 8">
        <text>hydrogencarbonate + H(+) = CO2 + H2O</text>
        <dbReference type="Rhea" id="RHEA:10748"/>
        <dbReference type="ChEBI" id="CHEBI:15377"/>
        <dbReference type="ChEBI" id="CHEBI:15378"/>
        <dbReference type="ChEBI" id="CHEBI:16526"/>
        <dbReference type="ChEBI" id="CHEBI:17544"/>
        <dbReference type="EC" id="4.2.1.1"/>
    </reaction>
</comment>
<protein>
    <recommendedName>
        <fullName evidence="3 8">Carbonic anhydrase</fullName>
        <ecNumber evidence="3 8">4.2.1.1</ecNumber>
    </recommendedName>
</protein>
<organism evidence="10 11">
    <name type="scientific">Caerostris extrusa</name>
    <name type="common">Bark spider</name>
    <name type="synonym">Caerostris bankana</name>
    <dbReference type="NCBI Taxonomy" id="172846"/>
    <lineage>
        <taxon>Eukaryota</taxon>
        <taxon>Metazoa</taxon>
        <taxon>Ecdysozoa</taxon>
        <taxon>Arthropoda</taxon>
        <taxon>Chelicerata</taxon>
        <taxon>Arachnida</taxon>
        <taxon>Araneae</taxon>
        <taxon>Araneomorphae</taxon>
        <taxon>Entelegynae</taxon>
        <taxon>Araneoidea</taxon>
        <taxon>Araneidae</taxon>
        <taxon>Caerostris</taxon>
    </lineage>
</organism>
<keyword evidence="4 8" id="KW-0479">Metal-binding</keyword>
<dbReference type="GO" id="GO:0004089">
    <property type="term" value="F:carbonate dehydratase activity"/>
    <property type="evidence" value="ECO:0007669"/>
    <property type="project" value="UniProtKB-UniRule"/>
</dbReference>
<evidence type="ECO:0000256" key="3">
    <source>
        <dbReference type="ARBA" id="ARBA00012925"/>
    </source>
</evidence>
<dbReference type="SMART" id="SM01057">
    <property type="entry name" value="Carb_anhydrase"/>
    <property type="match status" value="1"/>
</dbReference>
<evidence type="ECO:0000256" key="8">
    <source>
        <dbReference type="RuleBase" id="RU367011"/>
    </source>
</evidence>
<dbReference type="Proteomes" id="UP001054945">
    <property type="component" value="Unassembled WGS sequence"/>
</dbReference>
<sequence length="243" mass="27666">MGVQVPACRRAEPVPRGHRDVICPAEAIRVPRVLEVRHRHLQDHPQHRMRMESGRAGQRFTFWGPLTNSYELVQFHSHWGDDHSCGSEHTVDGKAYAGELHFVHWNREKFPSCADAVPSPTGLTVIAVFLEVGEENSEIEKLCQVLSKIPTKDERTDLPSDLDPVAMFPADAATSYWTYSGSLTTPPCYESVTWIVFKQPITVSQEQLNYFRQMKKPCAEDGFVLKNYRPPQSLNDREIFECA</sequence>
<dbReference type="EMBL" id="BPLR01006155">
    <property type="protein sequence ID" value="GIY07787.1"/>
    <property type="molecule type" value="Genomic_DNA"/>
</dbReference>
<dbReference type="PANTHER" id="PTHR18952:SF141">
    <property type="entry name" value="CARBONIC ANHYDRASE"/>
    <property type="match status" value="1"/>
</dbReference>
<feature type="domain" description="Alpha-carbonic anhydrase" evidence="9">
    <location>
        <begin position="1"/>
        <end position="243"/>
    </location>
</feature>
<dbReference type="InterPro" id="IPR018338">
    <property type="entry name" value="Carbonic_anhydrase_a-class_CS"/>
</dbReference>
<evidence type="ECO:0000256" key="6">
    <source>
        <dbReference type="ARBA" id="ARBA00023239"/>
    </source>
</evidence>
<evidence type="ECO:0000256" key="4">
    <source>
        <dbReference type="ARBA" id="ARBA00022723"/>
    </source>
</evidence>
<evidence type="ECO:0000256" key="2">
    <source>
        <dbReference type="ARBA" id="ARBA00010718"/>
    </source>
</evidence>
<comment type="caution">
    <text evidence="10">The sequence shown here is derived from an EMBL/GenBank/DDBJ whole genome shotgun (WGS) entry which is preliminary data.</text>
</comment>
<dbReference type="GO" id="GO:0005737">
    <property type="term" value="C:cytoplasm"/>
    <property type="evidence" value="ECO:0007669"/>
    <property type="project" value="TreeGrafter"/>
</dbReference>
<dbReference type="PROSITE" id="PS51144">
    <property type="entry name" value="ALPHA_CA_2"/>
    <property type="match status" value="1"/>
</dbReference>
<evidence type="ECO:0000313" key="10">
    <source>
        <dbReference type="EMBL" id="GIY07787.1"/>
    </source>
</evidence>
<keyword evidence="11" id="KW-1185">Reference proteome</keyword>
<accession>A0AAV4QHQ4</accession>
<evidence type="ECO:0000256" key="7">
    <source>
        <dbReference type="ARBA" id="ARBA00048348"/>
    </source>
</evidence>
<dbReference type="EC" id="4.2.1.1" evidence="3 8"/>
<dbReference type="SUPFAM" id="SSF51069">
    <property type="entry name" value="Carbonic anhydrase"/>
    <property type="match status" value="1"/>
</dbReference>
<dbReference type="GO" id="GO:0008270">
    <property type="term" value="F:zinc ion binding"/>
    <property type="evidence" value="ECO:0007669"/>
    <property type="project" value="UniProtKB-UniRule"/>
</dbReference>
<evidence type="ECO:0000256" key="1">
    <source>
        <dbReference type="ARBA" id="ARBA00001947"/>
    </source>
</evidence>
<reference evidence="10 11" key="1">
    <citation type="submission" date="2021-06" db="EMBL/GenBank/DDBJ databases">
        <title>Caerostris extrusa draft genome.</title>
        <authorList>
            <person name="Kono N."/>
            <person name="Arakawa K."/>
        </authorList>
    </citation>
    <scope>NUCLEOTIDE SEQUENCE [LARGE SCALE GENOMIC DNA]</scope>
</reference>
<evidence type="ECO:0000259" key="9">
    <source>
        <dbReference type="PROSITE" id="PS51144"/>
    </source>
</evidence>
<keyword evidence="5 8" id="KW-0862">Zinc</keyword>
<comment type="similarity">
    <text evidence="2 8">Belongs to the alpha-carbonic anhydrase family.</text>
</comment>